<dbReference type="OrthoDB" id="10253744at2759"/>
<evidence type="ECO:0000256" key="1">
    <source>
        <dbReference type="SAM" id="Phobius"/>
    </source>
</evidence>
<name>A0A7S4A8E2_9STRA</name>
<dbReference type="Proteomes" id="UP000789595">
    <property type="component" value="Unassembled WGS sequence"/>
</dbReference>
<keyword evidence="5" id="KW-1185">Reference proteome</keyword>
<gene>
    <name evidence="3" type="ORF">PCAL00307_LOCUS22475</name>
    <name evidence="4" type="ORF">PECAL_4P24440</name>
</gene>
<evidence type="ECO:0000313" key="5">
    <source>
        <dbReference type="Proteomes" id="UP000789595"/>
    </source>
</evidence>
<evidence type="ECO:0000313" key="4">
    <source>
        <dbReference type="EMBL" id="CAH0375121.1"/>
    </source>
</evidence>
<feature type="domain" description="DUF1279" evidence="2">
    <location>
        <begin position="25"/>
        <end position="102"/>
    </location>
</feature>
<feature type="transmembrane region" description="Helical" evidence="1">
    <location>
        <begin position="79"/>
        <end position="105"/>
    </location>
</feature>
<reference evidence="3" key="1">
    <citation type="submission" date="2021-01" db="EMBL/GenBank/DDBJ databases">
        <authorList>
            <person name="Corre E."/>
            <person name="Pelletier E."/>
            <person name="Niang G."/>
            <person name="Scheremetjew M."/>
            <person name="Finn R."/>
            <person name="Kale V."/>
            <person name="Holt S."/>
            <person name="Cochrane G."/>
            <person name="Meng A."/>
            <person name="Brown T."/>
            <person name="Cohen L."/>
        </authorList>
    </citation>
    <scope>NUCLEOTIDE SEQUENCE</scope>
    <source>
        <strain evidence="3">CCMP1756</strain>
    </source>
</reference>
<accession>A0A7S4A8E2</accession>
<evidence type="ECO:0000259" key="2">
    <source>
        <dbReference type="Pfam" id="PF06916"/>
    </source>
</evidence>
<dbReference type="InterPro" id="IPR045866">
    <property type="entry name" value="FAM210A/B-like"/>
</dbReference>
<dbReference type="InterPro" id="IPR009688">
    <property type="entry name" value="FAM210A/B-like_dom"/>
</dbReference>
<sequence>MADDDALNDDPESGADANPCATSNLQAFLERYGMLAIIVYGCISLSVFCAIYAALVFGADAGPVLRYFGFSEAASKGTTFVLAIALTKLLVPIKLPIAAYIVVHISRERERRRRRDDAELRGLLDDDDELTRERLFEELGEDELEKEKARAAAAAPAIHV</sequence>
<keyword evidence="1" id="KW-0472">Membrane</keyword>
<dbReference type="Pfam" id="PF06916">
    <property type="entry name" value="FAM210A-B_dom"/>
    <property type="match status" value="1"/>
</dbReference>
<proteinExistence type="predicted"/>
<dbReference type="PANTHER" id="PTHR21377:SF0">
    <property type="entry name" value="PROTEIN FAM210B, MITOCHONDRIAL"/>
    <property type="match status" value="1"/>
</dbReference>
<protein>
    <recommendedName>
        <fullName evidence="2">DUF1279 domain-containing protein</fullName>
    </recommendedName>
</protein>
<keyword evidence="1" id="KW-0812">Transmembrane</keyword>
<evidence type="ECO:0000313" key="3">
    <source>
        <dbReference type="EMBL" id="CAE0707024.1"/>
    </source>
</evidence>
<dbReference type="EMBL" id="CAKKNE010000004">
    <property type="protein sequence ID" value="CAH0375121.1"/>
    <property type="molecule type" value="Genomic_DNA"/>
</dbReference>
<dbReference type="PANTHER" id="PTHR21377">
    <property type="entry name" value="PROTEIN FAM210B, MITOCHONDRIAL"/>
    <property type="match status" value="1"/>
</dbReference>
<organism evidence="3">
    <name type="scientific">Pelagomonas calceolata</name>
    <dbReference type="NCBI Taxonomy" id="35677"/>
    <lineage>
        <taxon>Eukaryota</taxon>
        <taxon>Sar</taxon>
        <taxon>Stramenopiles</taxon>
        <taxon>Ochrophyta</taxon>
        <taxon>Pelagophyceae</taxon>
        <taxon>Pelagomonadales</taxon>
        <taxon>Pelagomonadaceae</taxon>
        <taxon>Pelagomonas</taxon>
    </lineage>
</organism>
<dbReference type="AlphaFoldDB" id="A0A7S4A8E2"/>
<dbReference type="EMBL" id="HBIW01026042">
    <property type="protein sequence ID" value="CAE0707024.1"/>
    <property type="molecule type" value="Transcribed_RNA"/>
</dbReference>
<reference evidence="4" key="2">
    <citation type="submission" date="2021-11" db="EMBL/GenBank/DDBJ databases">
        <authorList>
            <consortium name="Genoscope - CEA"/>
            <person name="William W."/>
        </authorList>
    </citation>
    <scope>NUCLEOTIDE SEQUENCE</scope>
</reference>
<feature type="transmembrane region" description="Helical" evidence="1">
    <location>
        <begin position="32"/>
        <end position="59"/>
    </location>
</feature>
<dbReference type="GO" id="GO:0005739">
    <property type="term" value="C:mitochondrion"/>
    <property type="evidence" value="ECO:0007669"/>
    <property type="project" value="TreeGrafter"/>
</dbReference>
<keyword evidence="1" id="KW-1133">Transmembrane helix</keyword>